<feature type="compositionally biased region" description="Basic and acidic residues" evidence="1">
    <location>
        <begin position="46"/>
        <end position="57"/>
    </location>
</feature>
<dbReference type="AlphaFoldDB" id="A0A821HHL3"/>
<accession>A0A821HHL3</accession>
<feature type="non-terminal residue" evidence="2">
    <location>
        <position position="70"/>
    </location>
</feature>
<keyword evidence="3" id="KW-1185">Reference proteome</keyword>
<evidence type="ECO:0000256" key="1">
    <source>
        <dbReference type="SAM" id="MobiDB-lite"/>
    </source>
</evidence>
<protein>
    <submittedName>
        <fullName evidence="2">Uncharacterized protein</fullName>
    </submittedName>
</protein>
<evidence type="ECO:0000313" key="2">
    <source>
        <dbReference type="EMBL" id="CAF4685360.1"/>
    </source>
</evidence>
<name>A0A821HHL3_9BILA</name>
<reference evidence="2" key="1">
    <citation type="submission" date="2021-02" db="EMBL/GenBank/DDBJ databases">
        <authorList>
            <person name="Nowell W R."/>
        </authorList>
    </citation>
    <scope>NUCLEOTIDE SEQUENCE</scope>
</reference>
<organism evidence="2 3">
    <name type="scientific">Rotaria magnacalcarata</name>
    <dbReference type="NCBI Taxonomy" id="392030"/>
    <lineage>
        <taxon>Eukaryota</taxon>
        <taxon>Metazoa</taxon>
        <taxon>Spiralia</taxon>
        <taxon>Gnathifera</taxon>
        <taxon>Rotifera</taxon>
        <taxon>Eurotatoria</taxon>
        <taxon>Bdelloidea</taxon>
        <taxon>Philodinida</taxon>
        <taxon>Philodinidae</taxon>
        <taxon>Rotaria</taxon>
    </lineage>
</organism>
<comment type="caution">
    <text evidence="2">The sequence shown here is derived from an EMBL/GenBank/DDBJ whole genome shotgun (WGS) entry which is preliminary data.</text>
</comment>
<sequence length="70" mass="7678">MSPRDSTEQLSNSNIKSNDSIPSYNTTEVGYHSPPRETGSESEDDHSEKPNTPEDKSSSLNASQVKPARQ</sequence>
<evidence type="ECO:0000313" key="3">
    <source>
        <dbReference type="Proteomes" id="UP000663866"/>
    </source>
</evidence>
<proteinExistence type="predicted"/>
<dbReference type="Proteomes" id="UP000663866">
    <property type="component" value="Unassembled WGS sequence"/>
</dbReference>
<feature type="compositionally biased region" description="Polar residues" evidence="1">
    <location>
        <begin position="8"/>
        <end position="28"/>
    </location>
</feature>
<gene>
    <name evidence="2" type="ORF">OVN521_LOCUS47878</name>
</gene>
<feature type="region of interest" description="Disordered" evidence="1">
    <location>
        <begin position="1"/>
        <end position="70"/>
    </location>
</feature>
<dbReference type="EMBL" id="CAJOBG010096373">
    <property type="protein sequence ID" value="CAF4685360.1"/>
    <property type="molecule type" value="Genomic_DNA"/>
</dbReference>